<evidence type="ECO:0000313" key="3">
    <source>
        <dbReference type="Proteomes" id="UP000059680"/>
    </source>
</evidence>
<dbReference type="Gramene" id="Os04t0208425-00">
    <property type="protein sequence ID" value="Os04t0208425-00"/>
    <property type="gene ID" value="Os04g0208425"/>
</dbReference>
<feature type="non-terminal residue" evidence="2">
    <location>
        <position position="421"/>
    </location>
</feature>
<organism evidence="2 3">
    <name type="scientific">Oryza sativa subsp. japonica</name>
    <name type="common">Rice</name>
    <dbReference type="NCBI Taxonomy" id="39947"/>
    <lineage>
        <taxon>Eukaryota</taxon>
        <taxon>Viridiplantae</taxon>
        <taxon>Streptophyta</taxon>
        <taxon>Embryophyta</taxon>
        <taxon>Tracheophyta</taxon>
        <taxon>Spermatophyta</taxon>
        <taxon>Magnoliopsida</taxon>
        <taxon>Liliopsida</taxon>
        <taxon>Poales</taxon>
        <taxon>Poaceae</taxon>
        <taxon>BOP clade</taxon>
        <taxon>Oryzoideae</taxon>
        <taxon>Oryzeae</taxon>
        <taxon>Oryzinae</taxon>
        <taxon>Oryza</taxon>
        <taxon>Oryza sativa</taxon>
    </lineage>
</organism>
<dbReference type="FunCoup" id="A0A0P0W7I7">
    <property type="interactions" value="4"/>
</dbReference>
<feature type="compositionally biased region" description="Basic and acidic residues" evidence="1">
    <location>
        <begin position="194"/>
        <end position="206"/>
    </location>
</feature>
<protein>
    <submittedName>
        <fullName evidence="2">Os04g0208425 protein</fullName>
    </submittedName>
</protein>
<reference evidence="2 3" key="2">
    <citation type="journal article" date="2013" name="Plant Cell Physiol.">
        <title>Rice Annotation Project Database (RAP-DB): an integrative and interactive database for rice genomics.</title>
        <authorList>
            <person name="Sakai H."/>
            <person name="Lee S.S."/>
            <person name="Tanaka T."/>
            <person name="Numa H."/>
            <person name="Kim J."/>
            <person name="Kawahara Y."/>
            <person name="Wakimoto H."/>
            <person name="Yang C.C."/>
            <person name="Iwamoto M."/>
            <person name="Abe T."/>
            <person name="Yamada Y."/>
            <person name="Muto A."/>
            <person name="Inokuchi H."/>
            <person name="Ikemura T."/>
            <person name="Matsumoto T."/>
            <person name="Sasaki T."/>
            <person name="Itoh T."/>
        </authorList>
    </citation>
    <scope>NUCLEOTIDE SEQUENCE [LARGE SCALE GENOMIC DNA]</scope>
    <source>
        <strain evidence="3">cv. Nipponbare</strain>
    </source>
</reference>
<reference evidence="3" key="1">
    <citation type="journal article" date="2005" name="Nature">
        <title>The map-based sequence of the rice genome.</title>
        <authorList>
            <consortium name="International rice genome sequencing project (IRGSP)"/>
            <person name="Matsumoto T."/>
            <person name="Wu J."/>
            <person name="Kanamori H."/>
            <person name="Katayose Y."/>
            <person name="Fujisawa M."/>
            <person name="Namiki N."/>
            <person name="Mizuno H."/>
            <person name="Yamamoto K."/>
            <person name="Antonio B.A."/>
            <person name="Baba T."/>
            <person name="Sakata K."/>
            <person name="Nagamura Y."/>
            <person name="Aoki H."/>
            <person name="Arikawa K."/>
            <person name="Arita K."/>
            <person name="Bito T."/>
            <person name="Chiden Y."/>
            <person name="Fujitsuka N."/>
            <person name="Fukunaka R."/>
            <person name="Hamada M."/>
            <person name="Harada C."/>
            <person name="Hayashi A."/>
            <person name="Hijishita S."/>
            <person name="Honda M."/>
            <person name="Hosokawa S."/>
            <person name="Ichikawa Y."/>
            <person name="Idonuma A."/>
            <person name="Iijima M."/>
            <person name="Ikeda M."/>
            <person name="Ikeno M."/>
            <person name="Ito K."/>
            <person name="Ito S."/>
            <person name="Ito T."/>
            <person name="Ito Y."/>
            <person name="Ito Y."/>
            <person name="Iwabuchi A."/>
            <person name="Kamiya K."/>
            <person name="Karasawa W."/>
            <person name="Kurita K."/>
            <person name="Katagiri S."/>
            <person name="Kikuta A."/>
            <person name="Kobayashi H."/>
            <person name="Kobayashi N."/>
            <person name="Machita K."/>
            <person name="Maehara T."/>
            <person name="Masukawa M."/>
            <person name="Mizubayashi T."/>
            <person name="Mukai Y."/>
            <person name="Nagasaki H."/>
            <person name="Nagata Y."/>
            <person name="Naito S."/>
            <person name="Nakashima M."/>
            <person name="Nakama Y."/>
            <person name="Nakamichi Y."/>
            <person name="Nakamura M."/>
            <person name="Meguro A."/>
            <person name="Negishi M."/>
            <person name="Ohta I."/>
            <person name="Ohta T."/>
            <person name="Okamoto M."/>
            <person name="Ono N."/>
            <person name="Saji S."/>
            <person name="Sakaguchi M."/>
            <person name="Sakai K."/>
            <person name="Shibata M."/>
            <person name="Shimokawa T."/>
            <person name="Song J."/>
            <person name="Takazaki Y."/>
            <person name="Terasawa K."/>
            <person name="Tsugane M."/>
            <person name="Tsuji K."/>
            <person name="Ueda S."/>
            <person name="Waki K."/>
            <person name="Yamagata H."/>
            <person name="Yamamoto M."/>
            <person name="Yamamoto S."/>
            <person name="Yamane H."/>
            <person name="Yoshiki S."/>
            <person name="Yoshihara R."/>
            <person name="Yukawa K."/>
            <person name="Zhong H."/>
            <person name="Yano M."/>
            <person name="Yuan Q."/>
            <person name="Ouyang S."/>
            <person name="Liu J."/>
            <person name="Jones K.M."/>
            <person name="Gansberger K."/>
            <person name="Moffat K."/>
            <person name="Hill J."/>
            <person name="Bera J."/>
            <person name="Fadrosh D."/>
            <person name="Jin S."/>
            <person name="Johri S."/>
            <person name="Kim M."/>
            <person name="Overton L."/>
            <person name="Reardon M."/>
            <person name="Tsitrin T."/>
            <person name="Vuong H."/>
            <person name="Weaver B."/>
            <person name="Ciecko A."/>
            <person name="Tallon L."/>
            <person name="Jackson J."/>
            <person name="Pai G."/>
            <person name="Aken S.V."/>
            <person name="Utterback T."/>
            <person name="Reidmuller S."/>
            <person name="Feldblyum T."/>
            <person name="Hsiao J."/>
            <person name="Zismann V."/>
            <person name="Iobst S."/>
            <person name="de Vazeille A.R."/>
            <person name="Buell C.R."/>
            <person name="Ying K."/>
            <person name="Li Y."/>
            <person name="Lu T."/>
            <person name="Huang Y."/>
            <person name="Zhao Q."/>
            <person name="Feng Q."/>
            <person name="Zhang L."/>
            <person name="Zhu J."/>
            <person name="Weng Q."/>
            <person name="Mu J."/>
            <person name="Lu Y."/>
            <person name="Fan D."/>
            <person name="Liu Y."/>
            <person name="Guan J."/>
            <person name="Zhang Y."/>
            <person name="Yu S."/>
            <person name="Liu X."/>
            <person name="Zhang Y."/>
            <person name="Hong G."/>
            <person name="Han B."/>
            <person name="Choisne N."/>
            <person name="Demange N."/>
            <person name="Orjeda G."/>
            <person name="Samain S."/>
            <person name="Cattolico L."/>
            <person name="Pelletier E."/>
            <person name="Couloux A."/>
            <person name="Segurens B."/>
            <person name="Wincker P."/>
            <person name="D'Hont A."/>
            <person name="Scarpelli C."/>
            <person name="Weissenbach J."/>
            <person name="Salanoubat M."/>
            <person name="Quetier F."/>
            <person name="Yu Y."/>
            <person name="Kim H.R."/>
            <person name="Rambo T."/>
            <person name="Currie J."/>
            <person name="Collura K."/>
            <person name="Luo M."/>
            <person name="Yang T."/>
            <person name="Ammiraju J.S.S."/>
            <person name="Engler F."/>
            <person name="Soderlund C."/>
            <person name="Wing R.A."/>
            <person name="Palmer L.E."/>
            <person name="de la Bastide M."/>
            <person name="Spiegel L."/>
            <person name="Nascimento L."/>
            <person name="Zutavern T."/>
            <person name="O'Shaughnessy A."/>
            <person name="Dike S."/>
            <person name="Dedhia N."/>
            <person name="Preston R."/>
            <person name="Balija V."/>
            <person name="McCombie W.R."/>
            <person name="Chow T."/>
            <person name="Chen H."/>
            <person name="Chung M."/>
            <person name="Chen C."/>
            <person name="Shaw J."/>
            <person name="Wu H."/>
            <person name="Hsiao K."/>
            <person name="Chao Y."/>
            <person name="Chu M."/>
            <person name="Cheng C."/>
            <person name="Hour A."/>
            <person name="Lee P."/>
            <person name="Lin S."/>
            <person name="Lin Y."/>
            <person name="Liou J."/>
            <person name="Liu S."/>
            <person name="Hsing Y."/>
            <person name="Raghuvanshi S."/>
            <person name="Mohanty A."/>
            <person name="Bharti A.K."/>
            <person name="Gaur A."/>
            <person name="Gupta V."/>
            <person name="Kumar D."/>
            <person name="Ravi V."/>
            <person name="Vij S."/>
            <person name="Kapur A."/>
            <person name="Khurana P."/>
            <person name="Khurana P."/>
            <person name="Khurana J.P."/>
            <person name="Tyagi A.K."/>
            <person name="Gaikwad K."/>
            <person name="Singh A."/>
            <person name="Dalal V."/>
            <person name="Srivastava S."/>
            <person name="Dixit A."/>
            <person name="Pal A.K."/>
            <person name="Ghazi I.A."/>
            <person name="Yadav M."/>
            <person name="Pandit A."/>
            <person name="Bhargava A."/>
            <person name="Sureshbabu K."/>
            <person name="Batra K."/>
            <person name="Sharma T.R."/>
            <person name="Mohapatra T."/>
            <person name="Singh N.K."/>
            <person name="Messing J."/>
            <person name="Nelson A.B."/>
            <person name="Fuks G."/>
            <person name="Kavchok S."/>
            <person name="Keizer G."/>
            <person name="Linton E."/>
            <person name="Llaca V."/>
            <person name="Song R."/>
            <person name="Tanyolac B."/>
            <person name="Young S."/>
            <person name="Ho-Il K."/>
            <person name="Hahn J.H."/>
            <person name="Sangsakoo G."/>
            <person name="Vanavichit A."/>
            <person name="de Mattos Luiz.A.T."/>
            <person name="Zimmer P.D."/>
            <person name="Malone G."/>
            <person name="Dellagostin O."/>
            <person name="de Oliveira A.C."/>
            <person name="Bevan M."/>
            <person name="Bancroft I."/>
            <person name="Minx P."/>
            <person name="Cordum H."/>
            <person name="Wilson R."/>
            <person name="Cheng Z."/>
            <person name="Jin W."/>
            <person name="Jiang J."/>
            <person name="Leong S.A."/>
            <person name="Iwama H."/>
            <person name="Gojobori T."/>
            <person name="Itoh T."/>
            <person name="Niimura Y."/>
            <person name="Fujii Y."/>
            <person name="Habara T."/>
            <person name="Sakai H."/>
            <person name="Sato Y."/>
            <person name="Wilson G."/>
            <person name="Kumar K."/>
            <person name="McCouch S."/>
            <person name="Juretic N."/>
            <person name="Hoen D."/>
            <person name="Wright S."/>
            <person name="Bruskiewich R."/>
            <person name="Bureau T."/>
            <person name="Miyao A."/>
            <person name="Hirochika H."/>
            <person name="Nishikawa T."/>
            <person name="Kadowaki K."/>
            <person name="Sugiura M."/>
            <person name="Burr B."/>
            <person name="Sasaki T."/>
        </authorList>
    </citation>
    <scope>NUCLEOTIDE SEQUENCE [LARGE SCALE GENOMIC DNA]</scope>
    <source>
        <strain evidence="3">cv. Nipponbare</strain>
    </source>
</reference>
<dbReference type="Proteomes" id="UP000059680">
    <property type="component" value="Chromosome 4"/>
</dbReference>
<dbReference type="PaxDb" id="39947-A0A0P0W7I7"/>
<accession>A0A0P0W7I7</accession>
<sequence length="421" mass="44501">MGLSIGKAFEEVGQHLGIMPDSKIHIQPQDLDAREQCAWARPDPSLDKGVMDLQHVESCLQVSQQAQPGGMDDLDPDAGVILAQRIIEHEPLEAWRVHHGEILHATRADLHATKAPVLQAEAQHLRVASLDVEGLQHGGSRHDELDLAALLLHGDGVDAELAKVGEGGVGGEAGNVGELPHADVEAGEGGDAEDGGRESRLERPWAVDEDEVVDALGGEEPEPVLELGLVRSHEAAEEVDAAEWPRVRGEDAGHGGDDARRVGARRGRGGDTEASTSREEVGVHEDERRGAPERAPAAGERGGARGVLDGEAGDDVAEDRVGEGADAVDAVGGCGGAGGVGAGGGDGYGWAREQPVDVRHQVLGALLQLARVVAAAARFRHRGGVKVDDRRTFRHGFRRRRRLGFGLGFWTAATSHCCVRE</sequence>
<evidence type="ECO:0000313" key="2">
    <source>
        <dbReference type="EMBL" id="BAS88118.1"/>
    </source>
</evidence>
<proteinExistence type="predicted"/>
<reference evidence="2 3" key="3">
    <citation type="journal article" date="2013" name="Rice">
        <title>Improvement of the Oryza sativa Nipponbare reference genome using next generation sequence and optical map data.</title>
        <authorList>
            <person name="Kawahara Y."/>
            <person name="de la Bastide M."/>
            <person name="Hamilton J.P."/>
            <person name="Kanamori H."/>
            <person name="McCombie W.R."/>
            <person name="Ouyang S."/>
            <person name="Schwartz D.C."/>
            <person name="Tanaka T."/>
            <person name="Wu J."/>
            <person name="Zhou S."/>
            <person name="Childs K.L."/>
            <person name="Davidson R.M."/>
            <person name="Lin H."/>
            <person name="Quesada-Ocampo L."/>
            <person name="Vaillancourt B."/>
            <person name="Sakai H."/>
            <person name="Lee S.S."/>
            <person name="Kim J."/>
            <person name="Numa H."/>
            <person name="Itoh T."/>
            <person name="Buell C.R."/>
            <person name="Matsumoto T."/>
        </authorList>
    </citation>
    <scope>NUCLEOTIDE SEQUENCE [LARGE SCALE GENOMIC DNA]</scope>
    <source>
        <strain evidence="3">cv. Nipponbare</strain>
    </source>
</reference>
<dbReference type="EMBL" id="AP014960">
    <property type="protein sequence ID" value="BAS88118.1"/>
    <property type="molecule type" value="Genomic_DNA"/>
</dbReference>
<dbReference type="InParanoid" id="A0A0P0W7I7"/>
<evidence type="ECO:0000256" key="1">
    <source>
        <dbReference type="SAM" id="MobiDB-lite"/>
    </source>
</evidence>
<feature type="region of interest" description="Disordered" evidence="1">
    <location>
        <begin position="171"/>
        <end position="206"/>
    </location>
</feature>
<gene>
    <name evidence="2" type="ordered locus">Os04g0208425</name>
    <name evidence="2" type="ORF">OSNPB_040208425</name>
</gene>
<feature type="compositionally biased region" description="Basic and acidic residues" evidence="1">
    <location>
        <begin position="268"/>
        <end position="292"/>
    </location>
</feature>
<keyword evidence="3" id="KW-1185">Reference proteome</keyword>
<dbReference type="AlphaFoldDB" id="A0A0P0W7I7"/>
<dbReference type="eggNOG" id="ENOG502R7FP">
    <property type="taxonomic scope" value="Eukaryota"/>
</dbReference>
<name>A0A0P0W7I7_ORYSJ</name>
<feature type="compositionally biased region" description="Basic and acidic residues" evidence="1">
    <location>
        <begin position="246"/>
        <end position="261"/>
    </location>
</feature>
<feature type="region of interest" description="Disordered" evidence="1">
    <location>
        <begin position="246"/>
        <end position="312"/>
    </location>
</feature>